<keyword evidence="3 6" id="KW-0694">RNA-binding</keyword>
<dbReference type="Proteomes" id="UP000077315">
    <property type="component" value="Unassembled WGS sequence"/>
</dbReference>
<keyword evidence="5" id="KW-0687">Ribonucleoprotein</keyword>
<dbReference type="PANTHER" id="PTHR11831:SF4">
    <property type="entry name" value="SMALL RIBOSOMAL SUBUNIT PROTEIN US4M"/>
    <property type="match status" value="1"/>
</dbReference>
<dbReference type="PANTHER" id="PTHR11831">
    <property type="entry name" value="30S 40S RIBOSOMAL PROTEIN"/>
    <property type="match status" value="1"/>
</dbReference>
<dbReference type="STRING" id="763407.A0A163B858"/>
<evidence type="ECO:0000256" key="5">
    <source>
        <dbReference type="ARBA" id="ARBA00023274"/>
    </source>
</evidence>
<keyword evidence="4" id="KW-0689">Ribosomal protein</keyword>
<evidence type="ECO:0000313" key="8">
    <source>
        <dbReference type="EMBL" id="OAD78781.1"/>
    </source>
</evidence>
<gene>
    <name evidence="8" type="ORF">PHYBLDRAFT_185349</name>
</gene>
<dbReference type="Pfam" id="PF01479">
    <property type="entry name" value="S4"/>
    <property type="match status" value="1"/>
</dbReference>
<evidence type="ECO:0000259" key="7">
    <source>
        <dbReference type="SMART" id="SM00363"/>
    </source>
</evidence>
<evidence type="ECO:0000256" key="6">
    <source>
        <dbReference type="PROSITE-ProRule" id="PRU00182"/>
    </source>
</evidence>
<dbReference type="InParanoid" id="A0A163B858"/>
<proteinExistence type="inferred from homology"/>
<evidence type="ECO:0000256" key="4">
    <source>
        <dbReference type="ARBA" id="ARBA00022980"/>
    </source>
</evidence>
<dbReference type="GO" id="GO:0042274">
    <property type="term" value="P:ribosomal small subunit biogenesis"/>
    <property type="evidence" value="ECO:0007669"/>
    <property type="project" value="TreeGrafter"/>
</dbReference>
<keyword evidence="9" id="KW-1185">Reference proteome</keyword>
<dbReference type="InterPro" id="IPR002942">
    <property type="entry name" value="S4_RNA-bd"/>
</dbReference>
<feature type="domain" description="RNA-binding S4" evidence="7">
    <location>
        <begin position="96"/>
        <end position="151"/>
    </location>
</feature>
<dbReference type="GO" id="GO:0005763">
    <property type="term" value="C:mitochondrial small ribosomal subunit"/>
    <property type="evidence" value="ECO:0007669"/>
    <property type="project" value="TreeGrafter"/>
</dbReference>
<dbReference type="GeneID" id="28999968"/>
<keyword evidence="2" id="KW-0699">rRNA-binding</keyword>
<name>A0A163B858_PHYB8</name>
<dbReference type="GO" id="GO:0019843">
    <property type="term" value="F:rRNA binding"/>
    <property type="evidence" value="ECO:0007669"/>
    <property type="project" value="UniProtKB-KW"/>
</dbReference>
<dbReference type="InterPro" id="IPR036986">
    <property type="entry name" value="S4_RNA-bd_sf"/>
</dbReference>
<dbReference type="FunCoup" id="A0A163B858">
    <property type="interactions" value="40"/>
</dbReference>
<evidence type="ECO:0000256" key="1">
    <source>
        <dbReference type="ARBA" id="ARBA00007465"/>
    </source>
</evidence>
<dbReference type="PROSITE" id="PS50889">
    <property type="entry name" value="S4"/>
    <property type="match status" value="1"/>
</dbReference>
<dbReference type="AlphaFoldDB" id="A0A163B858"/>
<dbReference type="InterPro" id="IPR022801">
    <property type="entry name" value="Ribosomal_uS4"/>
</dbReference>
<evidence type="ECO:0000256" key="3">
    <source>
        <dbReference type="ARBA" id="ARBA00022884"/>
    </source>
</evidence>
<evidence type="ECO:0000256" key="2">
    <source>
        <dbReference type="ARBA" id="ARBA00022730"/>
    </source>
</evidence>
<dbReference type="Gene3D" id="3.10.290.10">
    <property type="entry name" value="RNA-binding S4 domain"/>
    <property type="match status" value="1"/>
</dbReference>
<dbReference type="RefSeq" id="XP_018296821.1">
    <property type="nucleotide sequence ID" value="XM_018439062.1"/>
</dbReference>
<reference evidence="9" key="1">
    <citation type="submission" date="2015-06" db="EMBL/GenBank/DDBJ databases">
        <title>Expansion of signal transduction pathways in fungi by whole-genome duplication.</title>
        <authorList>
            <consortium name="DOE Joint Genome Institute"/>
            <person name="Corrochano L.M."/>
            <person name="Kuo A."/>
            <person name="Marcet-Houben M."/>
            <person name="Polaino S."/>
            <person name="Salamov A."/>
            <person name="Villalobos J.M."/>
            <person name="Alvarez M.I."/>
            <person name="Avalos J."/>
            <person name="Benito E.P."/>
            <person name="Benoit I."/>
            <person name="Burger G."/>
            <person name="Camino L.P."/>
            <person name="Canovas D."/>
            <person name="Cerda-Olmedo E."/>
            <person name="Cheng J.-F."/>
            <person name="Dominguez A."/>
            <person name="Elias M."/>
            <person name="Eslava A.P."/>
            <person name="Glaser F."/>
            <person name="Grimwood J."/>
            <person name="Gutierrez G."/>
            <person name="Heitman J."/>
            <person name="Henrissat B."/>
            <person name="Iturriaga E.A."/>
            <person name="Lang B.F."/>
            <person name="Lavin J.L."/>
            <person name="Lee S."/>
            <person name="Li W."/>
            <person name="Lindquist E."/>
            <person name="Lopez-Garcia S."/>
            <person name="Luque E.M."/>
            <person name="Marcos A.T."/>
            <person name="Martin J."/>
            <person name="McCluskey K."/>
            <person name="Medina H.R."/>
            <person name="Miralles-Duran A."/>
            <person name="Miyazaki A."/>
            <person name="Munoz-Torres E."/>
            <person name="Oguiza J.A."/>
            <person name="Ohm R."/>
            <person name="Olmedo M."/>
            <person name="Orejas M."/>
            <person name="Ortiz-Castellanos L."/>
            <person name="Pisabarro A.G."/>
            <person name="Rodriguez-Romero J."/>
            <person name="Ruiz-Herrera J."/>
            <person name="Ruiz-Vazquez R."/>
            <person name="Sanz C."/>
            <person name="Schackwitz W."/>
            <person name="Schmutz J."/>
            <person name="Shahriari M."/>
            <person name="Shelest E."/>
            <person name="Silva-Franco F."/>
            <person name="Soanes D."/>
            <person name="Syed K."/>
            <person name="Tagua V.G."/>
            <person name="Talbot N.J."/>
            <person name="Thon M."/>
            <person name="De vries R.P."/>
            <person name="Wiebenga A."/>
            <person name="Yadav J.S."/>
            <person name="Braun E.L."/>
            <person name="Baker S."/>
            <person name="Garre V."/>
            <person name="Horwitz B."/>
            <person name="Torres-Martinez S."/>
            <person name="Idnurm A."/>
            <person name="Herrera-Estrella A."/>
            <person name="Gabaldon T."/>
            <person name="Grigoriev I.V."/>
        </authorList>
    </citation>
    <scope>NUCLEOTIDE SEQUENCE [LARGE SCALE GENOMIC DNA]</scope>
    <source>
        <strain evidence="9">NRRL 1555(-)</strain>
    </source>
</reference>
<organism evidence="8 9">
    <name type="scientific">Phycomyces blakesleeanus (strain ATCC 8743b / DSM 1359 / FGSC 10004 / NBRC 33097 / NRRL 1555)</name>
    <dbReference type="NCBI Taxonomy" id="763407"/>
    <lineage>
        <taxon>Eukaryota</taxon>
        <taxon>Fungi</taxon>
        <taxon>Fungi incertae sedis</taxon>
        <taxon>Mucoromycota</taxon>
        <taxon>Mucoromycotina</taxon>
        <taxon>Mucoromycetes</taxon>
        <taxon>Mucorales</taxon>
        <taxon>Phycomycetaceae</taxon>
        <taxon>Phycomyces</taxon>
    </lineage>
</organism>
<protein>
    <recommendedName>
        <fullName evidence="7">RNA-binding S4 domain-containing protein</fullName>
    </recommendedName>
</protein>
<dbReference type="OrthoDB" id="3356781at2759"/>
<dbReference type="EMBL" id="KV440973">
    <property type="protein sequence ID" value="OAD78781.1"/>
    <property type="molecule type" value="Genomic_DNA"/>
</dbReference>
<sequence>MRKPIYSLSRKLGRMSWNKYNLFNIAQKELPYLTTKTLFQQKWLAKRETRAYHGDEVTERQFKSKFFDAKLPTINVASQTVPHAPVAVLTFAELERRLDFVVFRSNFCPSVYAARQLCVHGKVKVNGKKLAFPSHKLKDGDVITVDPHAIQMLKGEKGTELNFEPKPFSQPFLFVPEYLEVNYNTCQTVFLRSPISRPGRSEIPSPFPPEMHSLAYEYYARNK</sequence>
<dbReference type="SUPFAM" id="SSF55174">
    <property type="entry name" value="Alpha-L RNA-binding motif"/>
    <property type="match status" value="1"/>
</dbReference>
<dbReference type="GO" id="GO:0003735">
    <property type="term" value="F:structural constituent of ribosome"/>
    <property type="evidence" value="ECO:0007669"/>
    <property type="project" value="TreeGrafter"/>
</dbReference>
<accession>A0A163B858</accession>
<comment type="similarity">
    <text evidence="1">Belongs to the universal ribosomal protein uS4 family.</text>
</comment>
<dbReference type="VEuPathDB" id="FungiDB:PHYBLDRAFT_185349"/>
<dbReference type="CDD" id="cd00165">
    <property type="entry name" value="S4"/>
    <property type="match status" value="1"/>
</dbReference>
<dbReference type="SMART" id="SM00363">
    <property type="entry name" value="S4"/>
    <property type="match status" value="1"/>
</dbReference>
<evidence type="ECO:0000313" key="9">
    <source>
        <dbReference type="Proteomes" id="UP000077315"/>
    </source>
</evidence>